<dbReference type="InterPro" id="IPR051685">
    <property type="entry name" value="Ycf3/AcsC/BcsC/TPR_MFPF"/>
</dbReference>
<evidence type="ECO:0000256" key="1">
    <source>
        <dbReference type="ARBA" id="ARBA00022737"/>
    </source>
</evidence>
<proteinExistence type="predicted"/>
<dbReference type="PANTHER" id="PTHR44943:SF8">
    <property type="entry name" value="TPR REPEAT-CONTAINING PROTEIN MJ0263"/>
    <property type="match status" value="1"/>
</dbReference>
<evidence type="ECO:0000313" key="5">
    <source>
        <dbReference type="EMBL" id="MEQ9937881.1"/>
    </source>
</evidence>
<dbReference type="Pfam" id="PF13424">
    <property type="entry name" value="TPR_12"/>
    <property type="match status" value="1"/>
</dbReference>
<dbReference type="InterPro" id="IPR019734">
    <property type="entry name" value="TPR_rpt"/>
</dbReference>
<keyword evidence="2 3" id="KW-0802">TPR repeat</keyword>
<dbReference type="InterPro" id="IPR011990">
    <property type="entry name" value="TPR-like_helical_dom_sf"/>
</dbReference>
<comment type="caution">
    <text evidence="5">The sequence shown here is derived from an EMBL/GenBank/DDBJ whole genome shotgun (WGS) entry which is preliminary data.</text>
</comment>
<dbReference type="SUPFAM" id="SSF48452">
    <property type="entry name" value="TPR-like"/>
    <property type="match status" value="1"/>
</dbReference>
<gene>
    <name evidence="5" type="ORF">ABRQ07_09715</name>
</gene>
<dbReference type="PROSITE" id="PS50293">
    <property type="entry name" value="TPR_REGION"/>
    <property type="match status" value="1"/>
</dbReference>
<feature type="repeat" description="TPR" evidence="3">
    <location>
        <begin position="310"/>
        <end position="343"/>
    </location>
</feature>
<evidence type="ECO:0000313" key="6">
    <source>
        <dbReference type="Proteomes" id="UP001463408"/>
    </source>
</evidence>
<name>A0ABV1P9N7_9GAMM</name>
<dbReference type="PROSITE" id="PS50005">
    <property type="entry name" value="TPR"/>
    <property type="match status" value="3"/>
</dbReference>
<dbReference type="Gene3D" id="1.25.40.10">
    <property type="entry name" value="Tetratricopeptide repeat domain"/>
    <property type="match status" value="3"/>
</dbReference>
<dbReference type="Pfam" id="PF14559">
    <property type="entry name" value="TPR_19"/>
    <property type="match status" value="1"/>
</dbReference>
<feature type="domain" description="DUF4365" evidence="4">
    <location>
        <begin position="17"/>
        <end position="153"/>
    </location>
</feature>
<evidence type="ECO:0000259" key="4">
    <source>
        <dbReference type="Pfam" id="PF14280"/>
    </source>
</evidence>
<organism evidence="5 6">
    <name type="scientific">Pectobacterium polonicum</name>
    <dbReference type="NCBI Taxonomy" id="2485124"/>
    <lineage>
        <taxon>Bacteria</taxon>
        <taxon>Pseudomonadati</taxon>
        <taxon>Pseudomonadota</taxon>
        <taxon>Gammaproteobacteria</taxon>
        <taxon>Enterobacterales</taxon>
        <taxon>Pectobacteriaceae</taxon>
        <taxon>Pectobacterium</taxon>
    </lineage>
</organism>
<feature type="repeat" description="TPR" evidence="3">
    <location>
        <begin position="272"/>
        <end position="305"/>
    </location>
</feature>
<accession>A0ABV1P9N7</accession>
<dbReference type="InterPro" id="IPR025375">
    <property type="entry name" value="DUF4365"/>
</dbReference>
<dbReference type="RefSeq" id="WP_349960630.1">
    <property type="nucleotide sequence ID" value="NZ_JBEHEF010000005.1"/>
</dbReference>
<reference evidence="5 6" key="1">
    <citation type="submission" date="2024-06" db="EMBL/GenBank/DDBJ databases">
        <title>Pangenomics to understand the prophage dynamics in the radiating lineages of P. brasiliense.</title>
        <authorList>
            <person name="Pardeshi L.A."/>
            <person name="Van Duivenbode I."/>
            <person name="Jonkheer E.M."/>
            <person name="Pel M.J.C."/>
            <person name="Kupczok A."/>
            <person name="De Ridder D."/>
            <person name="Smit S."/>
            <person name="Van Der Lee T.J."/>
        </authorList>
    </citation>
    <scope>NUCLEOTIDE SEQUENCE [LARGE SCALE GENOMIC DNA]</scope>
    <source>
        <strain evidence="5 6">PD 8607</strain>
    </source>
</reference>
<evidence type="ECO:0000256" key="2">
    <source>
        <dbReference type="ARBA" id="ARBA00022803"/>
    </source>
</evidence>
<feature type="repeat" description="TPR" evidence="3">
    <location>
        <begin position="564"/>
        <end position="597"/>
    </location>
</feature>
<protein>
    <submittedName>
        <fullName evidence="5">Tetratricopeptide repeat protein</fullName>
    </submittedName>
</protein>
<sequence>MQYLNDFPKRDRNHKVERLAITAFEAFLRNSNDFFIQSQDVNDYGVDYQLEITVNGQATNIRLFVQLKGTEQELNFDGSVSISVSRANLNYLLMHPYSFYVCFHAPTNMLKICFAENILRNYEQSGKCWSEQETLTVKFVDNISESRLHEISELARQNALAIRDTRINIIKNPIKNIAKTINKIVPKIHIPEDKLLVNEMLMSLYDDNNDEIISANFHEFLAILGEEHPAMIIPYMSEINKGMDQMDYDESRIIDGIQYLRTKLPEGKITKGSLYYSIGNGFSALKRDKEAIQEYKKALEDLSDDSELKAQCYKNMGGSYSALGNDSKAMECYQKALRLTPNLSEANYSLGVHYNKKGNYELALEYFDAIVFPHNSPHRLVGVVQWRINTLFNLGDYRSAYREINTLLSNSENKEQLWKWCLMLVATFCRASIISAKLSLPFWERFLCIYPHHPDASRELLLAKNYLRQNADKAFFSYDDFKKEFELLILDIKYEDRAFLWDRLGHWAQDEDKWLDAESCFRKAYDIGGGEYGYCLGVALNHLGRFKESLPILLEQAETIQPDDFSWFQVAVSYEFQGCIPEAIEAYEKCLSLNEKNELALFNLGGLHWNNNNFEEASRVWKLAVMFYPEHELAHKLRSDIPFILI</sequence>
<dbReference type="Proteomes" id="UP001463408">
    <property type="component" value="Unassembled WGS sequence"/>
</dbReference>
<evidence type="ECO:0000256" key="3">
    <source>
        <dbReference type="PROSITE-ProRule" id="PRU00339"/>
    </source>
</evidence>
<keyword evidence="6" id="KW-1185">Reference proteome</keyword>
<dbReference type="SMART" id="SM00028">
    <property type="entry name" value="TPR"/>
    <property type="match status" value="6"/>
</dbReference>
<dbReference type="PANTHER" id="PTHR44943">
    <property type="entry name" value="CELLULOSE SYNTHASE OPERON PROTEIN C"/>
    <property type="match status" value="1"/>
</dbReference>
<dbReference type="EMBL" id="JBEHEF010000005">
    <property type="protein sequence ID" value="MEQ9937881.1"/>
    <property type="molecule type" value="Genomic_DNA"/>
</dbReference>
<dbReference type="Pfam" id="PF14280">
    <property type="entry name" value="DUF4365"/>
    <property type="match status" value="1"/>
</dbReference>
<keyword evidence="1" id="KW-0677">Repeat</keyword>